<gene>
    <name evidence="2" type="ORF">ACFSC7_17510</name>
</gene>
<dbReference type="PANTHER" id="PTHR28047">
    <property type="entry name" value="PROTEIN DCG1"/>
    <property type="match status" value="1"/>
</dbReference>
<dbReference type="Pfam" id="PF01177">
    <property type="entry name" value="Asp_Glu_race"/>
    <property type="match status" value="1"/>
</dbReference>
<keyword evidence="3" id="KW-1185">Reference proteome</keyword>
<proteinExistence type="inferred from homology"/>
<reference evidence="3" key="1">
    <citation type="journal article" date="2019" name="Int. J. Syst. Evol. Microbiol.">
        <title>The Global Catalogue of Microorganisms (GCM) 10K type strain sequencing project: providing services to taxonomists for standard genome sequencing and annotation.</title>
        <authorList>
            <consortium name="The Broad Institute Genomics Platform"/>
            <consortium name="The Broad Institute Genome Sequencing Center for Infectious Disease"/>
            <person name="Wu L."/>
            <person name="Ma J."/>
        </authorList>
    </citation>
    <scope>NUCLEOTIDE SEQUENCE [LARGE SCALE GENOMIC DNA]</scope>
    <source>
        <strain evidence="3">JCM 3369</strain>
    </source>
</reference>
<dbReference type="InterPro" id="IPR015942">
    <property type="entry name" value="Asp/Glu/hydantoin_racemase"/>
</dbReference>
<dbReference type="RefSeq" id="WP_208998848.1">
    <property type="nucleotide sequence ID" value="NZ_JBHUFA010000015.1"/>
</dbReference>
<sequence>MRGGAPGGASAPERRIVLINPNTSAATTQAMVGIAREVQAGEGSFELVGLTAPSGPPIISTPAELAAAGDVVAGLVAELEGNCAGAIVSAFGDPGLQRLRERLSVPVVGIAEAGMRAAAAGGRRFAIVTTTPDLVAPITARAQAYGVGRQLCGTFLTEGSLAEVMAAPERLREALAKTIRRALGATDAGAIVIGGGPLARAARELGSTCTVPLIEPVPEACRALLRQIMPLR</sequence>
<dbReference type="Gene3D" id="3.40.50.12500">
    <property type="match status" value="1"/>
</dbReference>
<comment type="similarity">
    <text evidence="1">Belongs to the HyuE racemase family.</text>
</comment>
<evidence type="ECO:0000313" key="3">
    <source>
        <dbReference type="Proteomes" id="UP001597327"/>
    </source>
</evidence>
<evidence type="ECO:0000313" key="2">
    <source>
        <dbReference type="EMBL" id="MFD1697316.1"/>
    </source>
</evidence>
<evidence type="ECO:0000256" key="1">
    <source>
        <dbReference type="ARBA" id="ARBA00038414"/>
    </source>
</evidence>
<accession>A0ABW4K0K1</accession>
<dbReference type="EMBL" id="JBHUFA010000015">
    <property type="protein sequence ID" value="MFD1697316.1"/>
    <property type="molecule type" value="Genomic_DNA"/>
</dbReference>
<dbReference type="InterPro" id="IPR053714">
    <property type="entry name" value="Iso_Racemase_Enz_sf"/>
</dbReference>
<name>A0ABW4K0K1_9HYPH</name>
<organism evidence="2 3">
    <name type="scientific">Roseibium aestuarii</name>
    <dbReference type="NCBI Taxonomy" id="2600299"/>
    <lineage>
        <taxon>Bacteria</taxon>
        <taxon>Pseudomonadati</taxon>
        <taxon>Pseudomonadota</taxon>
        <taxon>Alphaproteobacteria</taxon>
        <taxon>Hyphomicrobiales</taxon>
        <taxon>Stappiaceae</taxon>
        <taxon>Roseibium</taxon>
    </lineage>
</organism>
<dbReference type="Proteomes" id="UP001597327">
    <property type="component" value="Unassembled WGS sequence"/>
</dbReference>
<comment type="caution">
    <text evidence="2">The sequence shown here is derived from an EMBL/GenBank/DDBJ whole genome shotgun (WGS) entry which is preliminary data.</text>
</comment>
<protein>
    <submittedName>
        <fullName evidence="2">Aspartate/glutamate racemase family protein</fullName>
    </submittedName>
</protein>
<dbReference type="InterPro" id="IPR052186">
    <property type="entry name" value="Hydantoin_racemase-like"/>
</dbReference>
<dbReference type="PANTHER" id="PTHR28047:SF5">
    <property type="entry name" value="PROTEIN DCG1"/>
    <property type="match status" value="1"/>
</dbReference>